<feature type="transmembrane region" description="Helical" evidence="7">
    <location>
        <begin position="34"/>
        <end position="51"/>
    </location>
</feature>
<evidence type="ECO:0000256" key="4">
    <source>
        <dbReference type="ARBA" id="ARBA00023034"/>
    </source>
</evidence>
<comment type="subcellular location">
    <subcellularLocation>
        <location evidence="1">Golgi apparatus membrane</location>
        <topology evidence="1">Multi-pass membrane protein</topology>
    </subcellularLocation>
</comment>
<dbReference type="PANTHER" id="PTHR21493">
    <property type="entry name" value="CGI-141-RELATED/LIPASE CONTAINING PROTEIN"/>
    <property type="match status" value="1"/>
</dbReference>
<feature type="transmembrane region" description="Helical" evidence="7">
    <location>
        <begin position="9"/>
        <end position="28"/>
    </location>
</feature>
<dbReference type="InterPro" id="IPR045176">
    <property type="entry name" value="Got1"/>
</dbReference>
<dbReference type="InterPro" id="IPR007305">
    <property type="entry name" value="Vesicle_transpt_Got1/SFT2"/>
</dbReference>
<evidence type="ECO:0000256" key="1">
    <source>
        <dbReference type="ARBA" id="ARBA00004653"/>
    </source>
</evidence>
<keyword evidence="5 7" id="KW-0472">Membrane</keyword>
<keyword evidence="2 7" id="KW-0812">Transmembrane</keyword>
<sequence>MLDDNRKIGTLLLGIGFGFLFFGVLLFFDAALLALGDVLFLSGLALTIGLSRTIRFFTRKERWRGIVCFLGGIVLVLLRYPMIGMFIQAFGFLNLFGSFFPVAVAFLRQTPVVGTILSLPVISDVVDRLAGASKRGYQV</sequence>
<dbReference type="Proteomes" id="UP001209570">
    <property type="component" value="Unassembled WGS sequence"/>
</dbReference>
<evidence type="ECO:0000256" key="2">
    <source>
        <dbReference type="ARBA" id="ARBA00022692"/>
    </source>
</evidence>
<gene>
    <name evidence="8" type="ORF">P43SY_009417</name>
</gene>
<dbReference type="GO" id="GO:0000139">
    <property type="term" value="C:Golgi membrane"/>
    <property type="evidence" value="ECO:0007669"/>
    <property type="project" value="UniProtKB-SubCell"/>
</dbReference>
<evidence type="ECO:0000256" key="6">
    <source>
        <dbReference type="ARBA" id="ARBA00025799"/>
    </source>
</evidence>
<comment type="similarity">
    <text evidence="6">Belongs to the GOT1 family.</text>
</comment>
<feature type="transmembrane region" description="Helical" evidence="7">
    <location>
        <begin position="63"/>
        <end position="80"/>
    </location>
</feature>
<reference evidence="8" key="1">
    <citation type="submission" date="2021-12" db="EMBL/GenBank/DDBJ databases">
        <title>Prjna785345.</title>
        <authorList>
            <person name="Rujirawat T."/>
            <person name="Krajaejun T."/>
        </authorList>
    </citation>
    <scope>NUCLEOTIDE SEQUENCE</scope>
    <source>
        <strain evidence="8">Pi057C3</strain>
    </source>
</reference>
<dbReference type="PANTHER" id="PTHR21493:SF9">
    <property type="entry name" value="GOLGI TRANSPORT PROTEIN 1-RELATED"/>
    <property type="match status" value="1"/>
</dbReference>
<keyword evidence="3 7" id="KW-1133">Transmembrane helix</keyword>
<evidence type="ECO:0000313" key="8">
    <source>
        <dbReference type="EMBL" id="KAJ0403924.1"/>
    </source>
</evidence>
<dbReference type="AlphaFoldDB" id="A0AAD5Q8A9"/>
<keyword evidence="9" id="KW-1185">Reference proteome</keyword>
<keyword evidence="4" id="KW-0333">Golgi apparatus</keyword>
<evidence type="ECO:0000313" key="9">
    <source>
        <dbReference type="Proteomes" id="UP001209570"/>
    </source>
</evidence>
<dbReference type="EMBL" id="JAKCXM010000072">
    <property type="protein sequence ID" value="KAJ0403924.1"/>
    <property type="molecule type" value="Genomic_DNA"/>
</dbReference>
<evidence type="ECO:0000256" key="3">
    <source>
        <dbReference type="ARBA" id="ARBA00022989"/>
    </source>
</evidence>
<evidence type="ECO:0008006" key="10">
    <source>
        <dbReference type="Google" id="ProtNLM"/>
    </source>
</evidence>
<proteinExistence type="inferred from homology"/>
<accession>A0AAD5Q8A9</accession>
<organism evidence="8 9">
    <name type="scientific">Pythium insidiosum</name>
    <name type="common">Pythiosis disease agent</name>
    <dbReference type="NCBI Taxonomy" id="114742"/>
    <lineage>
        <taxon>Eukaryota</taxon>
        <taxon>Sar</taxon>
        <taxon>Stramenopiles</taxon>
        <taxon>Oomycota</taxon>
        <taxon>Peronosporomycetes</taxon>
        <taxon>Pythiales</taxon>
        <taxon>Pythiaceae</taxon>
        <taxon>Pythium</taxon>
    </lineage>
</organism>
<evidence type="ECO:0000256" key="5">
    <source>
        <dbReference type="ARBA" id="ARBA00023136"/>
    </source>
</evidence>
<dbReference type="GO" id="GO:0006888">
    <property type="term" value="P:endoplasmic reticulum to Golgi vesicle-mediated transport"/>
    <property type="evidence" value="ECO:0007669"/>
    <property type="project" value="InterPro"/>
</dbReference>
<dbReference type="GO" id="GO:0005829">
    <property type="term" value="C:cytosol"/>
    <property type="evidence" value="ECO:0007669"/>
    <property type="project" value="GOC"/>
</dbReference>
<dbReference type="Pfam" id="PF04178">
    <property type="entry name" value="Got1"/>
    <property type="match status" value="1"/>
</dbReference>
<feature type="transmembrane region" description="Helical" evidence="7">
    <location>
        <begin position="86"/>
        <end position="107"/>
    </location>
</feature>
<comment type="caution">
    <text evidence="8">The sequence shown here is derived from an EMBL/GenBank/DDBJ whole genome shotgun (WGS) entry which is preliminary data.</text>
</comment>
<name>A0AAD5Q8A9_PYTIN</name>
<protein>
    <recommendedName>
        <fullName evidence="10">Vesicle transporter GOT1B-like protein</fullName>
    </recommendedName>
</protein>
<evidence type="ECO:0000256" key="7">
    <source>
        <dbReference type="SAM" id="Phobius"/>
    </source>
</evidence>
<dbReference type="GO" id="GO:0042147">
    <property type="term" value="P:retrograde transport, endosome to Golgi"/>
    <property type="evidence" value="ECO:0007669"/>
    <property type="project" value="InterPro"/>
</dbReference>